<evidence type="ECO:0000256" key="16">
    <source>
        <dbReference type="ARBA" id="ARBA00023264"/>
    </source>
</evidence>
<dbReference type="UniPathway" id="UPA00084">
    <property type="reaction ID" value="UER00503"/>
</dbReference>
<keyword evidence="13" id="KW-0443">Lipid metabolism</keyword>
<comment type="caution">
    <text evidence="21">The sequence shown here is derived from an EMBL/GenBank/DDBJ whole genome shotgun (WGS) entry which is preliminary data.</text>
</comment>
<dbReference type="InterPro" id="IPR048254">
    <property type="entry name" value="CDP_ALCOHOL_P_TRANSF_CS"/>
</dbReference>
<dbReference type="GO" id="GO:0006655">
    <property type="term" value="P:phosphatidylglycerol biosynthetic process"/>
    <property type="evidence" value="ECO:0007669"/>
    <property type="project" value="UniProtKB-UniPathway"/>
</dbReference>
<dbReference type="Proteomes" id="UP000271031">
    <property type="component" value="Unassembled WGS sequence"/>
</dbReference>
<dbReference type="GO" id="GO:0008444">
    <property type="term" value="F:CDP-diacylglycerol-glycerol-3-phosphate 3-phosphatidyltransferase activity"/>
    <property type="evidence" value="ECO:0007669"/>
    <property type="project" value="UniProtKB-UniRule"/>
</dbReference>
<dbReference type="PANTHER" id="PTHR14269">
    <property type="entry name" value="CDP-DIACYLGLYCEROL--GLYCEROL-3-PHOSPHATE 3-PHOSPHATIDYLTRANSFERASE-RELATED"/>
    <property type="match status" value="1"/>
</dbReference>
<evidence type="ECO:0000256" key="1">
    <source>
        <dbReference type="ARBA" id="ARBA00003973"/>
    </source>
</evidence>
<organism evidence="21 22">
    <name type="scientific">Brevibacillus fluminis</name>
    <dbReference type="NCBI Taxonomy" id="511487"/>
    <lineage>
        <taxon>Bacteria</taxon>
        <taxon>Bacillati</taxon>
        <taxon>Bacillota</taxon>
        <taxon>Bacilli</taxon>
        <taxon>Bacillales</taxon>
        <taxon>Paenibacillaceae</taxon>
        <taxon>Brevibacillus</taxon>
    </lineage>
</organism>
<dbReference type="RefSeq" id="WP_122916460.1">
    <property type="nucleotide sequence ID" value="NZ_RHHQ01000004.1"/>
</dbReference>
<dbReference type="Gene3D" id="1.20.120.1760">
    <property type="match status" value="1"/>
</dbReference>
<accession>A0A3M8DUE2</accession>
<evidence type="ECO:0000256" key="12">
    <source>
        <dbReference type="ARBA" id="ARBA00022989"/>
    </source>
</evidence>
<keyword evidence="16" id="KW-1208">Phospholipid metabolism</keyword>
<keyword evidence="14 20" id="KW-0472">Membrane</keyword>
<sequence>MNLANRITLVRIFLVPVVMFFLLIGHNFGTFTIGTLSITYNEIIATIVFIIAASTDGLDGYIARKRKIVTNLGKFLDPLADKLLVSAALISLVQMQRLEAWIAIVIISREFAVTGLRLVAAADGQVIAASALGKLKTWVQIVAIVPLMIQNFPFEYIGFPFTTIASWAMVIITIYSGYDYFAKNRKVIRYS</sequence>
<evidence type="ECO:0000313" key="21">
    <source>
        <dbReference type="EMBL" id="RNB91798.1"/>
    </source>
</evidence>
<dbReference type="InterPro" id="IPR050324">
    <property type="entry name" value="CDP-alcohol_PTase-I"/>
</dbReference>
<dbReference type="EC" id="2.7.8.5" evidence="6 18"/>
<dbReference type="InterPro" id="IPR000462">
    <property type="entry name" value="CDP-OH_P_trans"/>
</dbReference>
<comment type="catalytic activity">
    <reaction evidence="17">
        <text>a CDP-1,2-diacyl-sn-glycerol + sn-glycerol 3-phosphate = a 1,2-diacyl-sn-glycero-3-phospho-(1'-sn-glycero-3'-phosphate) + CMP + H(+)</text>
        <dbReference type="Rhea" id="RHEA:12593"/>
        <dbReference type="ChEBI" id="CHEBI:15378"/>
        <dbReference type="ChEBI" id="CHEBI:57597"/>
        <dbReference type="ChEBI" id="CHEBI:58332"/>
        <dbReference type="ChEBI" id="CHEBI:60110"/>
        <dbReference type="ChEBI" id="CHEBI:60377"/>
        <dbReference type="EC" id="2.7.8.5"/>
    </reaction>
</comment>
<evidence type="ECO:0000256" key="18">
    <source>
        <dbReference type="NCBIfam" id="TIGR00560"/>
    </source>
</evidence>
<evidence type="ECO:0000256" key="2">
    <source>
        <dbReference type="ARBA" id="ARBA00004651"/>
    </source>
</evidence>
<evidence type="ECO:0000256" key="11">
    <source>
        <dbReference type="ARBA" id="ARBA00022692"/>
    </source>
</evidence>
<keyword evidence="15" id="KW-0594">Phospholipid biosynthesis</keyword>
<keyword evidence="8" id="KW-1003">Cell membrane</keyword>
<evidence type="ECO:0000313" key="22">
    <source>
        <dbReference type="Proteomes" id="UP000271031"/>
    </source>
</evidence>
<evidence type="ECO:0000256" key="19">
    <source>
        <dbReference type="RuleBase" id="RU003750"/>
    </source>
</evidence>
<evidence type="ECO:0000256" key="5">
    <source>
        <dbReference type="ARBA" id="ARBA00010441"/>
    </source>
</evidence>
<comment type="subcellular location">
    <subcellularLocation>
        <location evidence="2">Cell membrane</location>
        <topology evidence="2">Multi-pass membrane protein</topology>
    </subcellularLocation>
</comment>
<dbReference type="InterPro" id="IPR043130">
    <property type="entry name" value="CDP-OH_PTrfase_TM_dom"/>
</dbReference>
<dbReference type="NCBIfam" id="TIGR00560">
    <property type="entry name" value="pgsA"/>
    <property type="match status" value="1"/>
</dbReference>
<keyword evidence="12 20" id="KW-1133">Transmembrane helix</keyword>
<keyword evidence="10 19" id="KW-0808">Transferase</keyword>
<comment type="pathway">
    <text evidence="3">Phospholipid metabolism; phosphatidylglycerol biosynthesis; phosphatidylglycerol from CDP-diacylglycerol: step 1/2.</text>
</comment>
<evidence type="ECO:0000256" key="13">
    <source>
        <dbReference type="ARBA" id="ARBA00023098"/>
    </source>
</evidence>
<dbReference type="PANTHER" id="PTHR14269:SF62">
    <property type="entry name" value="CDP-DIACYLGLYCEROL--GLYCEROL-3-PHOSPHATE 3-PHOSPHATIDYLTRANSFERASE 1, CHLOROPLASTIC"/>
    <property type="match status" value="1"/>
</dbReference>
<evidence type="ECO:0000256" key="3">
    <source>
        <dbReference type="ARBA" id="ARBA00005042"/>
    </source>
</evidence>
<name>A0A3M8DUE2_9BACL</name>
<evidence type="ECO:0000256" key="20">
    <source>
        <dbReference type="SAM" id="Phobius"/>
    </source>
</evidence>
<dbReference type="AlphaFoldDB" id="A0A3M8DUE2"/>
<evidence type="ECO:0000256" key="10">
    <source>
        <dbReference type="ARBA" id="ARBA00022679"/>
    </source>
</evidence>
<reference evidence="21 22" key="1">
    <citation type="submission" date="2018-10" db="EMBL/GenBank/DDBJ databases">
        <title>Phylogenomics of Brevibacillus.</title>
        <authorList>
            <person name="Dunlap C."/>
        </authorList>
    </citation>
    <scope>NUCLEOTIDE SEQUENCE [LARGE SCALE GENOMIC DNA]</scope>
    <source>
        <strain evidence="21 22">JCM 15716</strain>
    </source>
</reference>
<proteinExistence type="inferred from homology"/>
<evidence type="ECO:0000256" key="4">
    <source>
        <dbReference type="ARBA" id="ARBA00005189"/>
    </source>
</evidence>
<feature type="transmembrane region" description="Helical" evidence="20">
    <location>
        <begin position="156"/>
        <end position="181"/>
    </location>
</feature>
<dbReference type="Pfam" id="PF01066">
    <property type="entry name" value="CDP-OH_P_transf"/>
    <property type="match status" value="1"/>
</dbReference>
<dbReference type="OrthoDB" id="9796672at2"/>
<keyword evidence="22" id="KW-1185">Reference proteome</keyword>
<gene>
    <name evidence="21" type="primary">pgsA</name>
    <name evidence="21" type="ORF">EDM56_03340</name>
</gene>
<dbReference type="InterPro" id="IPR004570">
    <property type="entry name" value="Phosphatidylglycerol_P_synth"/>
</dbReference>
<comment type="pathway">
    <text evidence="4">Lipid metabolism.</text>
</comment>
<dbReference type="PROSITE" id="PS00379">
    <property type="entry name" value="CDP_ALCOHOL_P_TRANSF"/>
    <property type="match status" value="1"/>
</dbReference>
<protein>
    <recommendedName>
        <fullName evidence="7 18">CDP-diacylglycerol--glycerol-3-phosphate 3-phosphatidyltransferase</fullName>
        <ecNumber evidence="6 18">2.7.8.5</ecNumber>
    </recommendedName>
</protein>
<keyword evidence="11 20" id="KW-0812">Transmembrane</keyword>
<dbReference type="EMBL" id="RHHQ01000004">
    <property type="protein sequence ID" value="RNB91798.1"/>
    <property type="molecule type" value="Genomic_DNA"/>
</dbReference>
<dbReference type="GO" id="GO:0005886">
    <property type="term" value="C:plasma membrane"/>
    <property type="evidence" value="ECO:0007669"/>
    <property type="project" value="UniProtKB-SubCell"/>
</dbReference>
<evidence type="ECO:0000256" key="7">
    <source>
        <dbReference type="ARBA" id="ARBA00014944"/>
    </source>
</evidence>
<evidence type="ECO:0000256" key="17">
    <source>
        <dbReference type="ARBA" id="ARBA00048586"/>
    </source>
</evidence>
<dbReference type="FunFam" id="1.20.120.1760:FF:000004">
    <property type="entry name" value="CDP-diacylglycerol--glycerol-3-phosphate 3-phosphatidyltransferase"/>
    <property type="match status" value="1"/>
</dbReference>
<feature type="transmembrane region" description="Helical" evidence="20">
    <location>
        <begin position="12"/>
        <end position="37"/>
    </location>
</feature>
<evidence type="ECO:0000256" key="14">
    <source>
        <dbReference type="ARBA" id="ARBA00023136"/>
    </source>
</evidence>
<comment type="function">
    <text evidence="1">This protein catalyzes the committed step to the synthesis of the acidic phospholipids.</text>
</comment>
<keyword evidence="9" id="KW-0444">Lipid biosynthesis</keyword>
<evidence type="ECO:0000256" key="8">
    <source>
        <dbReference type="ARBA" id="ARBA00022475"/>
    </source>
</evidence>
<dbReference type="PIRSF" id="PIRSF000847">
    <property type="entry name" value="Phos_ph_gly_syn"/>
    <property type="match status" value="1"/>
</dbReference>
<evidence type="ECO:0000256" key="6">
    <source>
        <dbReference type="ARBA" id="ARBA00013170"/>
    </source>
</evidence>
<comment type="similarity">
    <text evidence="5 19">Belongs to the CDP-alcohol phosphatidyltransferase class-I family.</text>
</comment>
<evidence type="ECO:0000256" key="15">
    <source>
        <dbReference type="ARBA" id="ARBA00023209"/>
    </source>
</evidence>
<feature type="transmembrane region" description="Helical" evidence="20">
    <location>
        <begin position="43"/>
        <end position="62"/>
    </location>
</feature>
<evidence type="ECO:0000256" key="9">
    <source>
        <dbReference type="ARBA" id="ARBA00022516"/>
    </source>
</evidence>